<reference evidence="3 4" key="2">
    <citation type="journal article" date="2010" name="Stand. Genomic Sci.">
        <title>Complete genome sequence of Kribbella flavida type strain (IFO 14399).</title>
        <authorList>
            <person name="Pukall R."/>
            <person name="Lapidus A."/>
            <person name="Glavina Del Rio T."/>
            <person name="Copeland A."/>
            <person name="Tice H."/>
            <person name="Cheng J.-F."/>
            <person name="Lucas S."/>
            <person name="Chen F."/>
            <person name="Nolan M."/>
            <person name="LaButti K."/>
            <person name="Pati A."/>
            <person name="Ivanova N."/>
            <person name="Mavrommatis K."/>
            <person name="Mikhailova N."/>
            <person name="Pitluck S."/>
            <person name="Bruce D."/>
            <person name="Goodwin L."/>
            <person name="Land M."/>
            <person name="Hauser L."/>
            <person name="Chang Y.-J."/>
            <person name="Jeffries C.D."/>
            <person name="Chen A."/>
            <person name="Palaniappan K."/>
            <person name="Chain P."/>
            <person name="Rohde M."/>
            <person name="Goeker M."/>
            <person name="Bristow J."/>
            <person name="Eisen J.A."/>
            <person name="Markowitz V."/>
            <person name="Hugenholtz P."/>
            <person name="Kyrpides N.C."/>
            <person name="Klenk H.-P."/>
            <person name="Brettin T."/>
        </authorList>
    </citation>
    <scope>NUCLEOTIDE SEQUENCE [LARGE SCALE GENOMIC DNA]</scope>
    <source>
        <strain evidence="4">DSM 17836 / JCM 10339 / NBRC 14399</strain>
    </source>
</reference>
<feature type="transmembrane region" description="Helical" evidence="2">
    <location>
        <begin position="58"/>
        <end position="79"/>
    </location>
</feature>
<dbReference type="AlphaFoldDB" id="D2Q0A6"/>
<keyword evidence="4" id="KW-1185">Reference proteome</keyword>
<feature type="compositionally biased region" description="Basic and acidic residues" evidence="1">
    <location>
        <begin position="1"/>
        <end position="11"/>
    </location>
</feature>
<name>D2Q0A6_KRIFD</name>
<keyword evidence="2" id="KW-0812">Transmembrane</keyword>
<accession>D2Q0A6</accession>
<keyword evidence="2" id="KW-0472">Membrane</keyword>
<dbReference type="HOGENOM" id="CLU_1270934_0_0_11"/>
<dbReference type="KEGG" id="kfl:Kfla_2833"/>
<dbReference type="EMBL" id="CP001736">
    <property type="protein sequence ID" value="ADB31898.1"/>
    <property type="molecule type" value="Genomic_DNA"/>
</dbReference>
<organism evidence="3 4">
    <name type="scientific">Kribbella flavida (strain DSM 17836 / JCM 10339 / NBRC 14399)</name>
    <dbReference type="NCBI Taxonomy" id="479435"/>
    <lineage>
        <taxon>Bacteria</taxon>
        <taxon>Bacillati</taxon>
        <taxon>Actinomycetota</taxon>
        <taxon>Actinomycetes</taxon>
        <taxon>Propionibacteriales</taxon>
        <taxon>Kribbellaceae</taxon>
        <taxon>Kribbella</taxon>
    </lineage>
</organism>
<evidence type="ECO:0000313" key="4">
    <source>
        <dbReference type="Proteomes" id="UP000007967"/>
    </source>
</evidence>
<protein>
    <submittedName>
        <fullName evidence="3">Uncharacterized protein</fullName>
    </submittedName>
</protein>
<gene>
    <name evidence="3" type="ordered locus">Kfla_2833</name>
</gene>
<dbReference type="RefSeq" id="WP_012920454.1">
    <property type="nucleotide sequence ID" value="NC_013729.1"/>
</dbReference>
<sequence length="217" mass="22992">MTRDPRLDTLRTNDPAATAAPSLDDRAEADLQRIVGTPVGSLGEVRRPAPVRRSRRRLAVAVAAGGALVAGVAVAVPLVGGGETASPAYAVTDAGDGKITFTIYRTEDADGLERRLAQAGVRAEVVYFPRGMRCERTPQGIGFDGHWSLTDNWDGQRSHGMSYTLKPADFKDATLVIQDLDLNAPPPPQADPGRVAGSSMGFLRTGTFGPCVLTPLR</sequence>
<dbReference type="Proteomes" id="UP000007967">
    <property type="component" value="Chromosome"/>
</dbReference>
<evidence type="ECO:0000256" key="2">
    <source>
        <dbReference type="SAM" id="Phobius"/>
    </source>
</evidence>
<dbReference type="eggNOG" id="ENOG5030PD4">
    <property type="taxonomic scope" value="Bacteria"/>
</dbReference>
<keyword evidence="2" id="KW-1133">Transmembrane helix</keyword>
<evidence type="ECO:0000313" key="3">
    <source>
        <dbReference type="EMBL" id="ADB31898.1"/>
    </source>
</evidence>
<dbReference type="OrthoDB" id="3699588at2"/>
<feature type="region of interest" description="Disordered" evidence="1">
    <location>
        <begin position="1"/>
        <end position="20"/>
    </location>
</feature>
<reference evidence="4" key="1">
    <citation type="submission" date="2009-09" db="EMBL/GenBank/DDBJ databases">
        <title>The complete genome of Kribbella flavida DSM 17836.</title>
        <authorList>
            <consortium name="US DOE Joint Genome Institute (JGI-PGF)"/>
            <person name="Lucas S."/>
            <person name="Copeland A."/>
            <person name="Lapidus A."/>
            <person name="Glavina del Rio T."/>
            <person name="Dalin E."/>
            <person name="Tice H."/>
            <person name="Bruce D."/>
            <person name="Goodwin L."/>
            <person name="Pitluck S."/>
            <person name="Kyrpides N."/>
            <person name="Mavromatis K."/>
            <person name="Ivanova N."/>
            <person name="Saunders E."/>
            <person name="Brettin T."/>
            <person name="Detter J.C."/>
            <person name="Han C."/>
            <person name="Larimer F."/>
            <person name="Land M."/>
            <person name="Hauser L."/>
            <person name="Markowitz V."/>
            <person name="Cheng J.-F."/>
            <person name="Hugenholtz P."/>
            <person name="Woyke T."/>
            <person name="Wu D."/>
            <person name="Pukall R."/>
            <person name="Klenk H.-P."/>
            <person name="Eisen J.A."/>
        </authorList>
    </citation>
    <scope>NUCLEOTIDE SEQUENCE [LARGE SCALE GENOMIC DNA]</scope>
    <source>
        <strain evidence="4">DSM 17836 / JCM 10339 / NBRC 14399</strain>
    </source>
</reference>
<dbReference type="STRING" id="479435.Kfla_2833"/>
<evidence type="ECO:0000256" key="1">
    <source>
        <dbReference type="SAM" id="MobiDB-lite"/>
    </source>
</evidence>
<proteinExistence type="predicted"/>